<evidence type="ECO:0000313" key="4">
    <source>
        <dbReference type="Proteomes" id="UP000253065"/>
    </source>
</evidence>
<dbReference type="Proteomes" id="UP000253065">
    <property type="component" value="Unassembled WGS sequence"/>
</dbReference>
<evidence type="ECO:0000313" key="1">
    <source>
        <dbReference type="EMBL" id="RBP68614.1"/>
    </source>
</evidence>
<keyword evidence="4" id="KW-1185">Reference proteome</keyword>
<name>A0A368UMH9_MARNT</name>
<dbReference type="EMBL" id="QPJB01000018">
    <property type="protein sequence ID" value="RCW29972.1"/>
    <property type="molecule type" value="Genomic_DNA"/>
</dbReference>
<dbReference type="AlphaFoldDB" id="A0A368UMH9"/>
<proteinExistence type="predicted"/>
<dbReference type="Proteomes" id="UP000252795">
    <property type="component" value="Unassembled WGS sequence"/>
</dbReference>
<sequence length="118" mass="13675">MNRYKAEQARAHREARIGKTPAEIQALDQVDALNTRIRELAHKIHADRFPEEYDHYYDSIADAKDRSRGINPMSQEYIDKVNTRRQELGVAPLAENGMPVSNETWEIALREAENQLTR</sequence>
<dbReference type="RefSeq" id="WP_113880679.1">
    <property type="nucleotide sequence ID" value="NZ_QNSA01000018.1"/>
</dbReference>
<organism evidence="2 3">
    <name type="scientific">Marinobacter nauticus</name>
    <name type="common">Marinobacter hydrocarbonoclasticus</name>
    <name type="synonym">Marinobacter aquaeolei</name>
    <dbReference type="NCBI Taxonomy" id="2743"/>
    <lineage>
        <taxon>Bacteria</taxon>
        <taxon>Pseudomonadati</taxon>
        <taxon>Pseudomonadota</taxon>
        <taxon>Gammaproteobacteria</taxon>
        <taxon>Pseudomonadales</taxon>
        <taxon>Marinobacteraceae</taxon>
        <taxon>Marinobacter</taxon>
    </lineage>
</organism>
<protein>
    <submittedName>
        <fullName evidence="2">Uncharacterized protein</fullName>
    </submittedName>
</protein>
<dbReference type="EMBL" id="QNSA01000018">
    <property type="protein sequence ID" value="RBP68614.1"/>
    <property type="molecule type" value="Genomic_DNA"/>
</dbReference>
<reference evidence="2 3" key="1">
    <citation type="submission" date="2018-07" db="EMBL/GenBank/DDBJ databases">
        <title>Freshwater and sediment microbial communities from various areas in North America, analyzing microbe dynamics in response to fracking.</title>
        <authorList>
            <person name="Lamendella R."/>
        </authorList>
    </citation>
    <scope>NUCLEOTIDE SEQUENCE [LARGE SCALE GENOMIC DNA]</scope>
    <source>
        <strain evidence="2 3">114E</strain>
        <strain evidence="1 4">114E_o</strain>
    </source>
</reference>
<accession>A0A368UMH9</accession>
<evidence type="ECO:0000313" key="3">
    <source>
        <dbReference type="Proteomes" id="UP000252795"/>
    </source>
</evidence>
<gene>
    <name evidence="2" type="ORF">DET51_1183</name>
    <name evidence="1" type="ORF">DET64_1183</name>
</gene>
<comment type="caution">
    <text evidence="2">The sequence shown here is derived from an EMBL/GenBank/DDBJ whole genome shotgun (WGS) entry which is preliminary data.</text>
</comment>
<evidence type="ECO:0000313" key="2">
    <source>
        <dbReference type="EMBL" id="RCW29972.1"/>
    </source>
</evidence>